<sequence length="114" mass="11741">MAFAEARIDMIDAPEYLQPIVPHTDGDAGNGDAISLSLADLLPDSSGAIVIEGDGGDLSILILTDEPVVDAGVVETLVTAAGEDVSGHAFFAFSNGTTLYAPREVDLLIINADV</sequence>
<organism evidence="1 2">
    <name type="scientific">Dongia rigui</name>
    <dbReference type="NCBI Taxonomy" id="940149"/>
    <lineage>
        <taxon>Bacteria</taxon>
        <taxon>Pseudomonadati</taxon>
        <taxon>Pseudomonadota</taxon>
        <taxon>Alphaproteobacteria</taxon>
        <taxon>Rhodospirillales</taxon>
        <taxon>Dongiaceae</taxon>
        <taxon>Dongia</taxon>
    </lineage>
</organism>
<evidence type="ECO:0000313" key="1">
    <source>
        <dbReference type="EMBL" id="MDY0873127.1"/>
    </source>
</evidence>
<reference evidence="1 2" key="1">
    <citation type="journal article" date="2013" name="Antonie Van Leeuwenhoek">
        <title>Dongia rigui sp. nov., isolated from freshwater of a large wetland in Korea.</title>
        <authorList>
            <person name="Baik K.S."/>
            <person name="Hwang Y.M."/>
            <person name="Choi J.S."/>
            <person name="Kwon J."/>
            <person name="Seong C.N."/>
        </authorList>
    </citation>
    <scope>NUCLEOTIDE SEQUENCE [LARGE SCALE GENOMIC DNA]</scope>
    <source>
        <strain evidence="1 2">04SU4-P</strain>
    </source>
</reference>
<evidence type="ECO:0000313" key="2">
    <source>
        <dbReference type="Proteomes" id="UP001271769"/>
    </source>
</evidence>
<accession>A0ABU5E1E4</accession>
<keyword evidence="2" id="KW-1185">Reference proteome</keyword>
<name>A0ABU5E1E4_9PROT</name>
<dbReference type="RefSeq" id="WP_320501592.1">
    <property type="nucleotide sequence ID" value="NZ_JAXCLX010000002.1"/>
</dbReference>
<comment type="caution">
    <text evidence="1">The sequence shown here is derived from an EMBL/GenBank/DDBJ whole genome shotgun (WGS) entry which is preliminary data.</text>
</comment>
<proteinExistence type="predicted"/>
<protein>
    <submittedName>
        <fullName evidence="1">Uncharacterized protein</fullName>
    </submittedName>
</protein>
<dbReference type="EMBL" id="JAXCLX010000002">
    <property type="protein sequence ID" value="MDY0873127.1"/>
    <property type="molecule type" value="Genomic_DNA"/>
</dbReference>
<gene>
    <name evidence="1" type="ORF">SMD31_14390</name>
</gene>
<dbReference type="Proteomes" id="UP001271769">
    <property type="component" value="Unassembled WGS sequence"/>
</dbReference>